<reference evidence="1" key="2">
    <citation type="journal article" date="2015" name="Fish Shellfish Immunol.">
        <title>Early steps in the European eel (Anguilla anguilla)-Vibrio vulnificus interaction in the gills: Role of the RtxA13 toxin.</title>
        <authorList>
            <person name="Callol A."/>
            <person name="Pajuelo D."/>
            <person name="Ebbesson L."/>
            <person name="Teles M."/>
            <person name="MacKenzie S."/>
            <person name="Amaro C."/>
        </authorList>
    </citation>
    <scope>NUCLEOTIDE SEQUENCE</scope>
</reference>
<dbReference type="EMBL" id="GBXM01002421">
    <property type="protein sequence ID" value="JAI06157.1"/>
    <property type="molecule type" value="Transcribed_RNA"/>
</dbReference>
<accession>A0A0E9XUR1</accession>
<protein>
    <submittedName>
        <fullName evidence="1">Uncharacterized protein</fullName>
    </submittedName>
</protein>
<name>A0A0E9XUR1_ANGAN</name>
<reference evidence="1" key="1">
    <citation type="submission" date="2014-11" db="EMBL/GenBank/DDBJ databases">
        <authorList>
            <person name="Amaro Gonzalez C."/>
        </authorList>
    </citation>
    <scope>NUCLEOTIDE SEQUENCE</scope>
</reference>
<organism evidence="1">
    <name type="scientific">Anguilla anguilla</name>
    <name type="common">European freshwater eel</name>
    <name type="synonym">Muraena anguilla</name>
    <dbReference type="NCBI Taxonomy" id="7936"/>
    <lineage>
        <taxon>Eukaryota</taxon>
        <taxon>Metazoa</taxon>
        <taxon>Chordata</taxon>
        <taxon>Craniata</taxon>
        <taxon>Vertebrata</taxon>
        <taxon>Euteleostomi</taxon>
        <taxon>Actinopterygii</taxon>
        <taxon>Neopterygii</taxon>
        <taxon>Teleostei</taxon>
        <taxon>Anguilliformes</taxon>
        <taxon>Anguillidae</taxon>
        <taxon>Anguilla</taxon>
    </lineage>
</organism>
<proteinExistence type="predicted"/>
<sequence length="14" mass="1605">MFTIHIKCLCALVI</sequence>
<evidence type="ECO:0000313" key="1">
    <source>
        <dbReference type="EMBL" id="JAI06157.1"/>
    </source>
</evidence>